<dbReference type="EMBL" id="FXXC01000001">
    <property type="protein sequence ID" value="SMR91605.1"/>
    <property type="molecule type" value="Genomic_DNA"/>
</dbReference>
<organism evidence="1 2">
    <name type="scientific">Caldicellulosiruptor bescii</name>
    <name type="common">Anaerocellum thermophilum</name>
    <dbReference type="NCBI Taxonomy" id="31899"/>
    <lineage>
        <taxon>Bacteria</taxon>
        <taxon>Bacillati</taxon>
        <taxon>Bacillota</taxon>
        <taxon>Bacillota incertae sedis</taxon>
        <taxon>Caldicellulosiruptorales</taxon>
        <taxon>Caldicellulosiruptoraceae</taxon>
        <taxon>Caldicellulosiruptor</taxon>
    </lineage>
</organism>
<dbReference type="Proteomes" id="UP000196803">
    <property type="component" value="Unassembled WGS sequence"/>
</dbReference>
<keyword evidence="2" id="KW-1185">Reference proteome</keyword>
<comment type="caution">
    <text evidence="1">The sequence shown here is derived from an EMBL/GenBank/DDBJ whole genome shotgun (WGS) entry which is preliminary data.</text>
</comment>
<gene>
    <name evidence="1" type="ORF">SAMN05216240_0555</name>
</gene>
<name>A0ABY1S5X0_CALBS</name>
<accession>A0ABY1S5X0</accession>
<proteinExistence type="predicted"/>
<protein>
    <submittedName>
        <fullName evidence="1">Uncharacterized protein</fullName>
    </submittedName>
</protein>
<sequence length="30" mass="3619">MSRQTVEELFENLFENLFCDLESGLYDFKT</sequence>
<evidence type="ECO:0000313" key="1">
    <source>
        <dbReference type="EMBL" id="SMR91605.1"/>
    </source>
</evidence>
<evidence type="ECO:0000313" key="2">
    <source>
        <dbReference type="Proteomes" id="UP000196803"/>
    </source>
</evidence>
<reference evidence="1 2" key="1">
    <citation type="submission" date="2017-05" db="EMBL/GenBank/DDBJ databases">
        <authorList>
            <person name="Varghese N."/>
            <person name="Submissions S."/>
        </authorList>
    </citation>
    <scope>NUCLEOTIDE SEQUENCE [LARGE SCALE GENOMIC DNA]</scope>
    <source>
        <strain evidence="1 2">MACB1020</strain>
    </source>
</reference>